<dbReference type="EMBL" id="JACHMV010000001">
    <property type="protein sequence ID" value="MBB4775007.1"/>
    <property type="molecule type" value="Genomic_DNA"/>
</dbReference>
<evidence type="ECO:0000313" key="3">
    <source>
        <dbReference type="EMBL" id="GAA0560469.1"/>
    </source>
</evidence>
<keyword evidence="6" id="KW-1185">Reference proteome</keyword>
<evidence type="ECO:0000313" key="6">
    <source>
        <dbReference type="Proteomes" id="UP001501427"/>
    </source>
</evidence>
<keyword evidence="2" id="KW-0732">Signal</keyword>
<evidence type="ECO:0000256" key="2">
    <source>
        <dbReference type="SAM" id="SignalP"/>
    </source>
</evidence>
<reference evidence="3" key="3">
    <citation type="submission" date="2023-12" db="EMBL/GenBank/DDBJ databases">
        <authorList>
            <person name="Sun Q."/>
            <person name="Inoue M."/>
        </authorList>
    </citation>
    <scope>NUCLEOTIDE SEQUENCE</scope>
    <source>
        <strain evidence="3">JCM 10667</strain>
    </source>
</reference>
<reference evidence="4 5" key="2">
    <citation type="submission" date="2020-08" db="EMBL/GenBank/DDBJ databases">
        <title>Sequencing the genomes of 1000 actinobacteria strains.</title>
        <authorList>
            <person name="Klenk H.-P."/>
        </authorList>
    </citation>
    <scope>NUCLEOTIDE SEQUENCE [LARGE SCALE GENOMIC DNA]</scope>
    <source>
        <strain evidence="4 5">DSM 44772</strain>
    </source>
</reference>
<feature type="region of interest" description="Disordered" evidence="1">
    <location>
        <begin position="123"/>
        <end position="152"/>
    </location>
</feature>
<accession>A0A7W7IDB9</accession>
<dbReference type="Proteomes" id="UP000549343">
    <property type="component" value="Unassembled WGS sequence"/>
</dbReference>
<feature type="compositionally biased region" description="Gly residues" evidence="1">
    <location>
        <begin position="70"/>
        <end position="79"/>
    </location>
</feature>
<sequence>MRRQTLAALGLVPVLALGLPACGDGRGSAAAAGAAGDQEKMREFAQCMRDNGVDMPDPSDDGRVTIRKSGGPGRGGGPGGDDEIAAAQEKCRHLMPNGGKPPKMKPEDVAKLRAYAKCMREHGIADFPDPNPDGGMLTRAEPGGGTEPGSREFEAAHKACAKYAPGGGEHRRTTGKDGG</sequence>
<comment type="caution">
    <text evidence="4">The sequence shown here is derived from an EMBL/GenBank/DDBJ whole genome shotgun (WGS) entry which is preliminary data.</text>
</comment>
<dbReference type="AlphaFoldDB" id="A0A7W7IDB9"/>
<gene>
    <name evidence="4" type="ORF">F4557_003425</name>
    <name evidence="3" type="ORF">GCM10009546_23280</name>
</gene>
<reference evidence="3 6" key="1">
    <citation type="journal article" date="2019" name="Int. J. Syst. Evol. Microbiol.">
        <title>The Global Catalogue of Microorganisms (GCM) 10K type strain sequencing project: providing services to taxonomists for standard genome sequencing and annotation.</title>
        <authorList>
            <consortium name="The Broad Institute Genomics Platform"/>
            <consortium name="The Broad Institute Genome Sequencing Center for Infectious Disease"/>
            <person name="Wu L."/>
            <person name="Ma J."/>
        </authorList>
    </citation>
    <scope>NUCLEOTIDE SEQUENCE [LARGE SCALE GENOMIC DNA]</scope>
    <source>
        <strain evidence="3 6">JCM 10667</strain>
    </source>
</reference>
<dbReference type="EMBL" id="BAAAHD010000021">
    <property type="protein sequence ID" value="GAA0560469.1"/>
    <property type="molecule type" value="Genomic_DNA"/>
</dbReference>
<proteinExistence type="predicted"/>
<organism evidence="4 5">
    <name type="scientific">Actinomadura livida</name>
    <dbReference type="NCBI Taxonomy" id="79909"/>
    <lineage>
        <taxon>Bacteria</taxon>
        <taxon>Bacillati</taxon>
        <taxon>Actinomycetota</taxon>
        <taxon>Actinomycetes</taxon>
        <taxon>Streptosporangiales</taxon>
        <taxon>Thermomonosporaceae</taxon>
        <taxon>Actinomadura</taxon>
    </lineage>
</organism>
<evidence type="ECO:0000313" key="4">
    <source>
        <dbReference type="EMBL" id="MBB4775007.1"/>
    </source>
</evidence>
<dbReference type="Proteomes" id="UP001501427">
    <property type="component" value="Unassembled WGS sequence"/>
</dbReference>
<evidence type="ECO:0000256" key="1">
    <source>
        <dbReference type="SAM" id="MobiDB-lite"/>
    </source>
</evidence>
<feature type="signal peptide" evidence="2">
    <location>
        <begin position="1"/>
        <end position="23"/>
    </location>
</feature>
<protein>
    <submittedName>
        <fullName evidence="4">Uncharacterized protein</fullName>
    </submittedName>
</protein>
<dbReference type="RefSeq" id="WP_184884016.1">
    <property type="nucleotide sequence ID" value="NZ_BAAAHD010000021.1"/>
</dbReference>
<name>A0A7W7IDB9_9ACTN</name>
<feature type="region of interest" description="Disordered" evidence="1">
    <location>
        <begin position="50"/>
        <end position="83"/>
    </location>
</feature>
<feature type="chain" id="PRO_5039080512" evidence="2">
    <location>
        <begin position="24"/>
        <end position="179"/>
    </location>
</feature>
<evidence type="ECO:0000313" key="5">
    <source>
        <dbReference type="Proteomes" id="UP000549343"/>
    </source>
</evidence>